<protein>
    <recommendedName>
        <fullName evidence="1">ATP-grasp domain-containing protein</fullName>
    </recommendedName>
</protein>
<comment type="caution">
    <text evidence="2">The sequence shown here is derived from an EMBL/GenBank/DDBJ whole genome shotgun (WGS) entry which is preliminary data.</text>
</comment>
<dbReference type="InterPro" id="IPR041261">
    <property type="entry name" value="R2K_2"/>
</dbReference>
<gene>
    <name evidence="2" type="ORF">A6770_03770</name>
</gene>
<feature type="domain" description="ATP-grasp" evidence="1">
    <location>
        <begin position="90"/>
        <end position="242"/>
    </location>
</feature>
<reference evidence="2" key="1">
    <citation type="submission" date="2016-04" db="EMBL/GenBank/DDBJ databases">
        <authorList>
            <person name="Tabuchi Yagui T.R."/>
        </authorList>
    </citation>
    <scope>NUCLEOTIDE SEQUENCE [LARGE SCALE GENOMIC DNA]</scope>
    <source>
        <strain evidence="2">NIES-26</strain>
    </source>
</reference>
<evidence type="ECO:0000313" key="2">
    <source>
        <dbReference type="EMBL" id="RCJ24784.1"/>
    </source>
</evidence>
<evidence type="ECO:0000259" key="1">
    <source>
        <dbReference type="Pfam" id="PF18299"/>
    </source>
</evidence>
<sequence>MFNYPLISKAFIQEQGNGLLRHEEQLVTEELTRRGIPITFYTEKRVHRRQLSLDRESLVVGDMPCVLGALKQLGIPEPLPNDYPASLGNFMHRRTWTSTLQQLEMGFQNGNYPPTFAKPAARRKRFTGCVFESEYDFYRVYGVLRQEKLLCSEVVSWVSEYRVYVVRSEIRSINCYDGNANIPLDIEKVQYTIKALDNARESYSGYAIDFGVLDSGETALVEMNDGFAIGANKIDRKNYTDMILARWQELLSLTSNYFTSS</sequence>
<evidence type="ECO:0000313" key="3">
    <source>
        <dbReference type="Proteomes" id="UP000252107"/>
    </source>
</evidence>
<proteinExistence type="predicted"/>
<dbReference type="AlphaFoldDB" id="A0A367QNF0"/>
<dbReference type="Pfam" id="PF18299">
    <property type="entry name" value="R2K_2"/>
    <property type="match status" value="1"/>
</dbReference>
<name>A0A367QNF0_9NOSO</name>
<organism evidence="2 3">
    <name type="scientific">Nostoc minutum NIES-26</name>
    <dbReference type="NCBI Taxonomy" id="1844469"/>
    <lineage>
        <taxon>Bacteria</taxon>
        <taxon>Bacillati</taxon>
        <taxon>Cyanobacteriota</taxon>
        <taxon>Cyanophyceae</taxon>
        <taxon>Nostocales</taxon>
        <taxon>Nostocaceae</taxon>
        <taxon>Nostoc</taxon>
    </lineage>
</organism>
<accession>A0A367QNF0</accession>
<keyword evidence="3" id="KW-1185">Reference proteome</keyword>
<dbReference type="Proteomes" id="UP000252107">
    <property type="component" value="Unassembled WGS sequence"/>
</dbReference>
<dbReference type="EMBL" id="LXQD01000317">
    <property type="protein sequence ID" value="RCJ24784.1"/>
    <property type="molecule type" value="Genomic_DNA"/>
</dbReference>